<organism evidence="9 10">
    <name type="scientific">Nocardia cyriacigeorgica</name>
    <dbReference type="NCBI Taxonomy" id="135487"/>
    <lineage>
        <taxon>Bacteria</taxon>
        <taxon>Bacillati</taxon>
        <taxon>Actinomycetota</taxon>
        <taxon>Actinomycetes</taxon>
        <taxon>Mycobacteriales</taxon>
        <taxon>Nocardiaceae</taxon>
        <taxon>Nocardia</taxon>
    </lineage>
</organism>
<evidence type="ECO:0000256" key="4">
    <source>
        <dbReference type="ARBA" id="ARBA00022692"/>
    </source>
</evidence>
<keyword evidence="6 7" id="KW-0472">Membrane</keyword>
<feature type="transmembrane region" description="Helical" evidence="7">
    <location>
        <begin position="333"/>
        <end position="354"/>
    </location>
</feature>
<feature type="domain" description="Peptidase M50" evidence="8">
    <location>
        <begin position="170"/>
        <end position="257"/>
    </location>
</feature>
<evidence type="ECO:0000259" key="8">
    <source>
        <dbReference type="Pfam" id="PF02163"/>
    </source>
</evidence>
<evidence type="ECO:0000256" key="5">
    <source>
        <dbReference type="ARBA" id="ARBA00022989"/>
    </source>
</evidence>
<dbReference type="AlphaFoldDB" id="A0A4U8VWB4"/>
<feature type="transmembrane region" description="Helical" evidence="7">
    <location>
        <begin position="118"/>
        <end position="140"/>
    </location>
</feature>
<dbReference type="Pfam" id="PF02163">
    <property type="entry name" value="Peptidase_M50"/>
    <property type="match status" value="1"/>
</dbReference>
<feature type="transmembrane region" description="Helical" evidence="7">
    <location>
        <begin position="152"/>
        <end position="175"/>
    </location>
</feature>
<reference evidence="9 10" key="1">
    <citation type="submission" date="2019-02" db="EMBL/GenBank/DDBJ databases">
        <authorList>
            <consortium name="Pathogen Informatics"/>
        </authorList>
    </citation>
    <scope>NUCLEOTIDE SEQUENCE [LARGE SCALE GENOMIC DNA]</scope>
    <source>
        <strain evidence="9 10">3012STDY6756504</strain>
    </source>
</reference>
<name>A0A4U8VWB4_9NOCA</name>
<evidence type="ECO:0000313" key="9">
    <source>
        <dbReference type="EMBL" id="VFA97801.1"/>
    </source>
</evidence>
<evidence type="ECO:0000256" key="1">
    <source>
        <dbReference type="ARBA" id="ARBA00001947"/>
    </source>
</evidence>
<protein>
    <recommendedName>
        <fullName evidence="8">Peptidase M50 domain-containing protein</fullName>
    </recommendedName>
</protein>
<dbReference type="GO" id="GO:0016020">
    <property type="term" value="C:membrane"/>
    <property type="evidence" value="ECO:0007669"/>
    <property type="project" value="UniProtKB-SubCell"/>
</dbReference>
<sequence length="407" mass="44464">MTGTPATVTVRPDSRIILHDLAMRPDRAEWIVGRFETRRFVALPREGVTALELLRAGHTVEQTAERLTDLAGRDFDVLGFVEALLVLDFVAEVDGARALGPAPAPASFPALRPEQVRFALSPVLPVLFGCLMVAAAAALATRPELLPSFRDLLWSADGGVVLAFGVAVSWLLVYVHELAHFAVARATGVHARIGLGTRLQFLVAETDISGIELAPRRHRLTAYLAGMATNLSVAAVAILLAAATNETETAHRILAALALIALMPLAFQFMVFMRTDVYFVLQDLTGCRDLYGDGSAYARYLGNRLGQCVFRRPRRLADPSADLPRHERRAVRVYSVLLVVGTVLCLTVLLAFSLPAELTLVYRAITRLGPDEPVTSNLDSIAVLLILGTLHAVWAVTWWRRRRGKQP</sequence>
<dbReference type="GO" id="GO:0006508">
    <property type="term" value="P:proteolysis"/>
    <property type="evidence" value="ECO:0007669"/>
    <property type="project" value="InterPro"/>
</dbReference>
<dbReference type="Proteomes" id="UP000290439">
    <property type="component" value="Chromosome"/>
</dbReference>
<evidence type="ECO:0000256" key="7">
    <source>
        <dbReference type="SAM" id="Phobius"/>
    </source>
</evidence>
<gene>
    <name evidence="9" type="ORF">NCTC10797_01566</name>
</gene>
<dbReference type="EMBL" id="LR215973">
    <property type="protein sequence ID" value="VFA97801.1"/>
    <property type="molecule type" value="Genomic_DNA"/>
</dbReference>
<evidence type="ECO:0000313" key="10">
    <source>
        <dbReference type="Proteomes" id="UP000290439"/>
    </source>
</evidence>
<proteinExistence type="inferred from homology"/>
<evidence type="ECO:0000256" key="3">
    <source>
        <dbReference type="ARBA" id="ARBA00007931"/>
    </source>
</evidence>
<comment type="subcellular location">
    <subcellularLocation>
        <location evidence="2">Membrane</location>
        <topology evidence="2">Multi-pass membrane protein</topology>
    </subcellularLocation>
</comment>
<evidence type="ECO:0000256" key="6">
    <source>
        <dbReference type="ARBA" id="ARBA00023136"/>
    </source>
</evidence>
<comment type="cofactor">
    <cofactor evidence="1">
        <name>Zn(2+)</name>
        <dbReference type="ChEBI" id="CHEBI:29105"/>
    </cofactor>
</comment>
<evidence type="ECO:0000256" key="2">
    <source>
        <dbReference type="ARBA" id="ARBA00004141"/>
    </source>
</evidence>
<comment type="similarity">
    <text evidence="3">Belongs to the peptidase M50B family.</text>
</comment>
<feature type="transmembrane region" description="Helical" evidence="7">
    <location>
        <begin position="253"/>
        <end position="272"/>
    </location>
</feature>
<keyword evidence="4 7" id="KW-0812">Transmembrane</keyword>
<keyword evidence="5 7" id="KW-1133">Transmembrane helix</keyword>
<feature type="transmembrane region" description="Helical" evidence="7">
    <location>
        <begin position="380"/>
        <end position="399"/>
    </location>
</feature>
<dbReference type="InterPro" id="IPR008915">
    <property type="entry name" value="Peptidase_M50"/>
</dbReference>
<feature type="transmembrane region" description="Helical" evidence="7">
    <location>
        <begin position="220"/>
        <end position="241"/>
    </location>
</feature>
<accession>A0A4U8VWB4</accession>